<gene>
    <name evidence="1" type="ORF">M0811_11435</name>
</gene>
<comment type="caution">
    <text evidence="1">The sequence shown here is derived from an EMBL/GenBank/DDBJ whole genome shotgun (WGS) entry which is preliminary data.</text>
</comment>
<dbReference type="EMBL" id="JAPDFW010000101">
    <property type="protein sequence ID" value="KAJ5069923.1"/>
    <property type="molecule type" value="Genomic_DNA"/>
</dbReference>
<sequence length="663" mass="77726">MRKISQTPQKKITSQDQQHILISPQKNTQSRIFQTPRKKSERISNKKPILQHKNILDIDDIEFSTPKNSQNNSNVEEIITDFEILNQPQNLIEIDPINSFNFPINLRKQEVNYLNDKNENQSNFYHLPTQFKQRSSSKKKEEKIQKYNLENNNFSPKNSGKYLEYWKSLNSYEDTDDCFIYLLRFAPPIFNLTPTLCIYYSNENLNQIQIQNQNQIENLNQNQIQNQIQNQNLNLNIIDALIPNDIISNFKIGDICNVPNSCFRTFNLHFGKKQRYFLFGTQNITKISSQTLSNINEFQTKFSKIESYFAKINENKESFERNIIPEFLQTYKHYHPNDISQIEFPDNSQIEQFKSLSQAFKQTQNQEFSLKKTMDENDINNNQTEEESRLNAIRYMSLSNNSLTFLLMRFFRNIQPNLHACFIQDLTGGFGLIFLDPQKISLSINENDEGKTFRCSNLQLFKPKLSSNSLNSIVNLVPCGGVITTLKFGFLSQLDFSQKNFNWKTSFEKIPFYLLDEIGKKFKNLFYSKRINVVVKVKQFLQAKQQNSSFFGIEVTDFSLFQKNYTGQKIPNLQISIMDFDKYNYFCSLFQINSLVSIRNLLFFQNSNSNFILISDALTSFEEVQIYSTDDLTIQNSFLDLEIKNNLPKRNISNTLFVLLSNI</sequence>
<proteinExistence type="predicted"/>
<reference evidence="1" key="1">
    <citation type="submission" date="2022-10" db="EMBL/GenBank/DDBJ databases">
        <title>Novel sulphate-reducing endosymbionts in the free-living metamonad Anaeramoeba.</title>
        <authorList>
            <person name="Jerlstrom-Hultqvist J."/>
            <person name="Cepicka I."/>
            <person name="Gallot-Lavallee L."/>
            <person name="Salas-Leiva D."/>
            <person name="Curtis B.A."/>
            <person name="Zahonova K."/>
            <person name="Pipaliya S."/>
            <person name="Dacks J."/>
            <person name="Roger A.J."/>
        </authorList>
    </citation>
    <scope>NUCLEOTIDE SEQUENCE</scope>
    <source>
        <strain evidence="1">BMAN</strain>
    </source>
</reference>
<dbReference type="Proteomes" id="UP001149090">
    <property type="component" value="Unassembled WGS sequence"/>
</dbReference>
<dbReference type="AlphaFoldDB" id="A0A9Q0LEA0"/>
<protein>
    <submittedName>
        <fullName evidence="1">Uncharacterized protein</fullName>
    </submittedName>
</protein>
<name>A0A9Q0LEA0_ANAIG</name>
<evidence type="ECO:0000313" key="1">
    <source>
        <dbReference type="EMBL" id="KAJ5069923.1"/>
    </source>
</evidence>
<keyword evidence="2" id="KW-1185">Reference proteome</keyword>
<evidence type="ECO:0000313" key="2">
    <source>
        <dbReference type="Proteomes" id="UP001149090"/>
    </source>
</evidence>
<accession>A0A9Q0LEA0</accession>
<organism evidence="1 2">
    <name type="scientific">Anaeramoeba ignava</name>
    <name type="common">Anaerobic marine amoeba</name>
    <dbReference type="NCBI Taxonomy" id="1746090"/>
    <lineage>
        <taxon>Eukaryota</taxon>
        <taxon>Metamonada</taxon>
        <taxon>Anaeramoebidae</taxon>
        <taxon>Anaeramoeba</taxon>
    </lineage>
</organism>